<proteinExistence type="predicted"/>
<feature type="compositionally biased region" description="Polar residues" evidence="1">
    <location>
        <begin position="144"/>
        <end position="158"/>
    </location>
</feature>
<dbReference type="InterPro" id="IPR018325">
    <property type="entry name" value="Rad4/PNGase_transGLS-fold"/>
</dbReference>
<dbReference type="WBParaSite" id="ACAC_0000937901-mRNA-1">
    <property type="protein sequence ID" value="ACAC_0000937901-mRNA-1"/>
    <property type="gene ID" value="ACAC_0000937901"/>
</dbReference>
<dbReference type="InterPro" id="IPR038765">
    <property type="entry name" value="Papain-like_cys_pep_sf"/>
</dbReference>
<reference evidence="4" key="2">
    <citation type="submission" date="2017-02" db="UniProtKB">
        <authorList>
            <consortium name="WormBaseParasite"/>
        </authorList>
    </citation>
    <scope>IDENTIFICATION</scope>
</reference>
<keyword evidence="3" id="KW-1185">Reference proteome</keyword>
<dbReference type="STRING" id="6313.A0A0K0DER0"/>
<reference evidence="3" key="1">
    <citation type="submission" date="2012-09" db="EMBL/GenBank/DDBJ databases">
        <authorList>
            <person name="Martin A.A."/>
        </authorList>
    </citation>
    <scope>NUCLEOTIDE SEQUENCE</scope>
</reference>
<dbReference type="Proteomes" id="UP000035642">
    <property type="component" value="Unassembled WGS sequence"/>
</dbReference>
<dbReference type="PANTHER" id="PTHR12135:SF0">
    <property type="entry name" value="DNA REPAIR PROTEIN COMPLEMENTING XP-C CELLS"/>
    <property type="match status" value="1"/>
</dbReference>
<protein>
    <submittedName>
        <fullName evidence="4">Rad4 domain-containing protein</fullName>
    </submittedName>
</protein>
<dbReference type="GO" id="GO:0006289">
    <property type="term" value="P:nucleotide-excision repair"/>
    <property type="evidence" value="ECO:0007669"/>
    <property type="project" value="InterPro"/>
</dbReference>
<dbReference type="PANTHER" id="PTHR12135">
    <property type="entry name" value="DNA REPAIR PROTEIN XP-C / RAD4"/>
    <property type="match status" value="1"/>
</dbReference>
<dbReference type="GO" id="GO:0006298">
    <property type="term" value="P:mismatch repair"/>
    <property type="evidence" value="ECO:0007669"/>
    <property type="project" value="TreeGrafter"/>
</dbReference>
<dbReference type="InterPro" id="IPR036985">
    <property type="entry name" value="Transglutaminase-like_sf"/>
</dbReference>
<dbReference type="SUPFAM" id="SSF54001">
    <property type="entry name" value="Cysteine proteinases"/>
    <property type="match status" value="1"/>
</dbReference>
<name>A0A0K0DER0_ANGCA</name>
<dbReference type="GO" id="GO:0000111">
    <property type="term" value="C:nucleotide-excision repair factor 2 complex"/>
    <property type="evidence" value="ECO:0007669"/>
    <property type="project" value="TreeGrafter"/>
</dbReference>
<dbReference type="Pfam" id="PF03835">
    <property type="entry name" value="Rad4"/>
    <property type="match status" value="1"/>
</dbReference>
<organism evidence="3 4">
    <name type="scientific">Angiostrongylus cantonensis</name>
    <name type="common">Rat lungworm</name>
    <dbReference type="NCBI Taxonomy" id="6313"/>
    <lineage>
        <taxon>Eukaryota</taxon>
        <taxon>Metazoa</taxon>
        <taxon>Ecdysozoa</taxon>
        <taxon>Nematoda</taxon>
        <taxon>Chromadorea</taxon>
        <taxon>Rhabditida</taxon>
        <taxon>Rhabditina</taxon>
        <taxon>Rhabditomorpha</taxon>
        <taxon>Strongyloidea</taxon>
        <taxon>Metastrongylidae</taxon>
        <taxon>Angiostrongylus</taxon>
    </lineage>
</organism>
<accession>A0A0K0DER0</accession>
<dbReference type="InterPro" id="IPR004583">
    <property type="entry name" value="DNA_repair_Rad4"/>
</dbReference>
<evidence type="ECO:0000313" key="3">
    <source>
        <dbReference type="Proteomes" id="UP000035642"/>
    </source>
</evidence>
<evidence type="ECO:0000313" key="4">
    <source>
        <dbReference type="WBParaSite" id="ACAC_0000937901-mRNA-1"/>
    </source>
</evidence>
<evidence type="ECO:0000259" key="2">
    <source>
        <dbReference type="Pfam" id="PF03835"/>
    </source>
</evidence>
<feature type="compositionally biased region" description="Low complexity" evidence="1">
    <location>
        <begin position="71"/>
        <end position="80"/>
    </location>
</feature>
<evidence type="ECO:0000256" key="1">
    <source>
        <dbReference type="SAM" id="MobiDB-lite"/>
    </source>
</evidence>
<feature type="region of interest" description="Disordered" evidence="1">
    <location>
        <begin position="60"/>
        <end position="175"/>
    </location>
</feature>
<dbReference type="Gene3D" id="3.90.260.10">
    <property type="entry name" value="Transglutaminase-like"/>
    <property type="match status" value="1"/>
</dbReference>
<dbReference type="GO" id="GO:0003684">
    <property type="term" value="F:damaged DNA binding"/>
    <property type="evidence" value="ECO:0007669"/>
    <property type="project" value="InterPro"/>
</dbReference>
<dbReference type="GO" id="GO:0071942">
    <property type="term" value="C:XPC complex"/>
    <property type="evidence" value="ECO:0007669"/>
    <property type="project" value="TreeGrafter"/>
</dbReference>
<feature type="compositionally biased region" description="Polar residues" evidence="1">
    <location>
        <begin position="126"/>
        <end position="136"/>
    </location>
</feature>
<feature type="domain" description="Rad4/PNGase transglutaminase-like fold" evidence="2">
    <location>
        <begin position="459"/>
        <end position="582"/>
    </location>
</feature>
<sequence>MFRETVLLRYHRGVEWVASSRPGQADDVVPYHSCLHEQVFYRGLGCKYPEVRRSVRISKRKNDRIEKESSVHSSSSSVTSDDSEGYVVVKNEDSEYGSEEGSTQTDVESHGSGVGNSKSSGRKRNIPSSRKSSGHSQIKRSKMQRNSDSTVCVKSNTRGRGGSEAKTTSKTPAGTRAFVSKPLKPWQKANETIVVRGVVVPPRELRKGEKKMLRFRILAATLALGRSLEMTEDEGNEIVQQMRAVSERKQRPLQSLVTRASHQLEESESSEDEWEEMELADVGDSKAKNVQVMLEKSDEKDWWALYLRQEVNILCYIGHLQYLKKIVLEENLIPSLMLTKMPANLQNLAGKAMTIENARKLARWYNSTFKASEAAVKYEPGFCRYDATARCSAMVDQEVFENDADRAALLFAQFVAMGCIARICVNPLPIPRKWDENTMDELAKMRNLSTSTITSKQVKLASTGKTVSRKKSTPVNERDGMVRNYWVEYWDNRQTKWICVDPLSGTVADPNVIEENLTTPVLYIFAIDNEGGVREVTARYASDFSRPDFRRRRTDPKWLADTLKKNYIRADRYRSKQEDMELRLELVKKPLPTTLSEYKNHPL</sequence>
<dbReference type="GO" id="GO:0005737">
    <property type="term" value="C:cytoplasm"/>
    <property type="evidence" value="ECO:0007669"/>
    <property type="project" value="TreeGrafter"/>
</dbReference>
<dbReference type="AlphaFoldDB" id="A0A0K0DER0"/>
<dbReference type="GO" id="GO:0003697">
    <property type="term" value="F:single-stranded DNA binding"/>
    <property type="evidence" value="ECO:0007669"/>
    <property type="project" value="TreeGrafter"/>
</dbReference>